<keyword evidence="3" id="KW-1185">Reference proteome</keyword>
<reference evidence="1" key="1">
    <citation type="submission" date="2023-06" db="EMBL/GenBank/DDBJ databases">
        <authorList>
            <person name="Kurt Z."/>
        </authorList>
    </citation>
    <scope>NUCLEOTIDE SEQUENCE</scope>
</reference>
<dbReference type="AlphaFoldDB" id="A0AA86NHD3"/>
<protein>
    <submittedName>
        <fullName evidence="1">Alkaline phosphatase</fullName>
    </submittedName>
    <submittedName>
        <fullName evidence="2">Alkaline_phosphatase</fullName>
    </submittedName>
</protein>
<dbReference type="EMBL" id="CAXDID020000008">
    <property type="protein sequence ID" value="CAL5977826.1"/>
    <property type="molecule type" value="Genomic_DNA"/>
</dbReference>
<dbReference type="EMBL" id="CATOUU010000171">
    <property type="protein sequence ID" value="CAI9919281.1"/>
    <property type="molecule type" value="Genomic_DNA"/>
</dbReference>
<organism evidence="1">
    <name type="scientific">Hexamita inflata</name>
    <dbReference type="NCBI Taxonomy" id="28002"/>
    <lineage>
        <taxon>Eukaryota</taxon>
        <taxon>Metamonada</taxon>
        <taxon>Diplomonadida</taxon>
        <taxon>Hexamitidae</taxon>
        <taxon>Hexamitinae</taxon>
        <taxon>Hexamita</taxon>
    </lineage>
</organism>
<accession>A0AA86NHD3</accession>
<evidence type="ECO:0000313" key="3">
    <source>
        <dbReference type="Proteomes" id="UP001642409"/>
    </source>
</evidence>
<sequence>MGYQHHLESFVTYTRTEVNIEPGKIVYQVRDLTTMEVKTTFEQVIQ</sequence>
<proteinExistence type="predicted"/>
<comment type="caution">
    <text evidence="1">The sequence shown here is derived from an EMBL/GenBank/DDBJ whole genome shotgun (WGS) entry which is preliminary data.</text>
</comment>
<evidence type="ECO:0000313" key="1">
    <source>
        <dbReference type="EMBL" id="CAI9919281.1"/>
    </source>
</evidence>
<evidence type="ECO:0000313" key="2">
    <source>
        <dbReference type="EMBL" id="CAL5977826.1"/>
    </source>
</evidence>
<name>A0AA86NHD3_9EUKA</name>
<gene>
    <name evidence="2" type="ORF">HINF_LOCUS4493</name>
    <name evidence="1" type="ORF">HINF_LOCUS6926</name>
</gene>
<dbReference type="Proteomes" id="UP001642409">
    <property type="component" value="Unassembled WGS sequence"/>
</dbReference>
<reference evidence="2 3" key="2">
    <citation type="submission" date="2024-07" db="EMBL/GenBank/DDBJ databases">
        <authorList>
            <person name="Akdeniz Z."/>
        </authorList>
    </citation>
    <scope>NUCLEOTIDE SEQUENCE [LARGE SCALE GENOMIC DNA]</scope>
</reference>